<dbReference type="SMR" id="A2DG66"/>
<name>A2DG66_TRIV3</name>
<gene>
    <name evidence="3" type="ORF">TVAG_163890</name>
</gene>
<feature type="coiled-coil region" evidence="1">
    <location>
        <begin position="209"/>
        <end position="269"/>
    </location>
</feature>
<feature type="region of interest" description="Disordered" evidence="2">
    <location>
        <begin position="313"/>
        <end position="346"/>
    </location>
</feature>
<dbReference type="EMBL" id="DS113196">
    <property type="protein sequence ID" value="EAY20693.1"/>
    <property type="molecule type" value="Genomic_DNA"/>
</dbReference>
<evidence type="ECO:0000256" key="1">
    <source>
        <dbReference type="SAM" id="Coils"/>
    </source>
</evidence>
<dbReference type="Proteomes" id="UP000001542">
    <property type="component" value="Unassembled WGS sequence"/>
</dbReference>
<dbReference type="PANTHER" id="PTHR47026:SF2">
    <property type="entry name" value="FLAGELLAR ASSOCIATED PROTEIN"/>
    <property type="match status" value="1"/>
</dbReference>
<sequence length="437" mass="50690">MNVKESSHEKEGIQIMEPVADTIHQIVDNTLNENNEQPQEEEVPQLQDNESVNNEPQVQETEESNNDDVEKQNVTTQAESTFPTTTEGLHILVVKDDQVRKSTEPTPKAQFLKALNPSPRTISRTNKKPLKRISSPQYHMSPNEVTAICDKLLAGKKVDVDITKYLQDLLLEFSTRRKIAMQNNQYLQSKKIDDITAHLKKQFASKDLEDLYLENLQQAKDRTKQAQEALDYTKQQCKIKEQEYHERFKREAEELQQKQMDEMEEIDSKWLDPSLQRKFTKQSKVLLQQRAIEKYMVLAGELEAAEEIKKMNREAEKKESQQKFSELQSSYESDLQRVQDEHEKQRHELQTLHQFQLEALRKENAIALEVAEKRLKLAQIQEQEASNQEAFAVKKKVLADSKPIPIVTNNHKAPSIPASNPLPLPPLQVKSKRRLKR</sequence>
<dbReference type="PANTHER" id="PTHR47026">
    <property type="entry name" value="PIGMENTOSA GTPASE REGULATOR-LIKE PROTEIN, PUTATIVE-RELATED"/>
    <property type="match status" value="1"/>
</dbReference>
<dbReference type="KEGG" id="tva:5466236"/>
<feature type="compositionally biased region" description="Polar residues" evidence="2">
    <location>
        <begin position="322"/>
        <end position="333"/>
    </location>
</feature>
<keyword evidence="1" id="KW-0175">Coiled coil</keyword>
<feature type="region of interest" description="Disordered" evidence="2">
    <location>
        <begin position="27"/>
        <end position="83"/>
    </location>
</feature>
<feature type="compositionally biased region" description="Polar residues" evidence="2">
    <location>
        <begin position="72"/>
        <end position="83"/>
    </location>
</feature>
<feature type="region of interest" description="Disordered" evidence="2">
    <location>
        <begin position="408"/>
        <end position="437"/>
    </location>
</feature>
<feature type="compositionally biased region" description="Polar residues" evidence="2">
    <location>
        <begin position="48"/>
        <end position="59"/>
    </location>
</feature>
<evidence type="ECO:0000256" key="2">
    <source>
        <dbReference type="SAM" id="MobiDB-lite"/>
    </source>
</evidence>
<accession>A2DG66</accession>
<keyword evidence="4" id="KW-1185">Reference proteome</keyword>
<protein>
    <submittedName>
        <fullName evidence="3">Uncharacterized protein</fullName>
    </submittedName>
</protein>
<dbReference type="VEuPathDB" id="TrichDB:TVAGG3_0954000"/>
<dbReference type="OrthoDB" id="10615597at2759"/>
<dbReference type="VEuPathDB" id="TrichDB:TVAG_163890"/>
<organism evidence="3 4">
    <name type="scientific">Trichomonas vaginalis (strain ATCC PRA-98 / G3)</name>
    <dbReference type="NCBI Taxonomy" id="412133"/>
    <lineage>
        <taxon>Eukaryota</taxon>
        <taxon>Metamonada</taxon>
        <taxon>Parabasalia</taxon>
        <taxon>Trichomonadida</taxon>
        <taxon>Trichomonadidae</taxon>
        <taxon>Trichomonas</taxon>
    </lineage>
</organism>
<feature type="compositionally biased region" description="Basic and acidic residues" evidence="2">
    <location>
        <begin position="334"/>
        <end position="346"/>
    </location>
</feature>
<dbReference type="AlphaFoldDB" id="A2DG66"/>
<dbReference type="STRING" id="5722.A2DG66"/>
<reference evidence="3" key="1">
    <citation type="submission" date="2006-10" db="EMBL/GenBank/DDBJ databases">
        <authorList>
            <person name="Amadeo P."/>
            <person name="Zhao Q."/>
            <person name="Wortman J."/>
            <person name="Fraser-Liggett C."/>
            <person name="Carlton J."/>
        </authorList>
    </citation>
    <scope>NUCLEOTIDE SEQUENCE</scope>
    <source>
        <strain evidence="3">G3</strain>
    </source>
</reference>
<dbReference type="InParanoid" id="A2DG66"/>
<evidence type="ECO:0000313" key="4">
    <source>
        <dbReference type="Proteomes" id="UP000001542"/>
    </source>
</evidence>
<reference evidence="3" key="2">
    <citation type="journal article" date="2007" name="Science">
        <title>Draft genome sequence of the sexually transmitted pathogen Trichomonas vaginalis.</title>
        <authorList>
            <person name="Carlton J.M."/>
            <person name="Hirt R.P."/>
            <person name="Silva J.C."/>
            <person name="Delcher A.L."/>
            <person name="Schatz M."/>
            <person name="Zhao Q."/>
            <person name="Wortman J.R."/>
            <person name="Bidwell S.L."/>
            <person name="Alsmark U.C.M."/>
            <person name="Besteiro S."/>
            <person name="Sicheritz-Ponten T."/>
            <person name="Noel C.J."/>
            <person name="Dacks J.B."/>
            <person name="Foster P.G."/>
            <person name="Simillion C."/>
            <person name="Van de Peer Y."/>
            <person name="Miranda-Saavedra D."/>
            <person name="Barton G.J."/>
            <person name="Westrop G.D."/>
            <person name="Mueller S."/>
            <person name="Dessi D."/>
            <person name="Fiori P.L."/>
            <person name="Ren Q."/>
            <person name="Paulsen I."/>
            <person name="Zhang H."/>
            <person name="Bastida-Corcuera F.D."/>
            <person name="Simoes-Barbosa A."/>
            <person name="Brown M.T."/>
            <person name="Hayes R.D."/>
            <person name="Mukherjee M."/>
            <person name="Okumura C.Y."/>
            <person name="Schneider R."/>
            <person name="Smith A.J."/>
            <person name="Vanacova S."/>
            <person name="Villalvazo M."/>
            <person name="Haas B.J."/>
            <person name="Pertea M."/>
            <person name="Feldblyum T.V."/>
            <person name="Utterback T.R."/>
            <person name="Shu C.L."/>
            <person name="Osoegawa K."/>
            <person name="de Jong P.J."/>
            <person name="Hrdy I."/>
            <person name="Horvathova L."/>
            <person name="Zubacova Z."/>
            <person name="Dolezal P."/>
            <person name="Malik S.B."/>
            <person name="Logsdon J.M. Jr."/>
            <person name="Henze K."/>
            <person name="Gupta A."/>
            <person name="Wang C.C."/>
            <person name="Dunne R.L."/>
            <person name="Upcroft J.A."/>
            <person name="Upcroft P."/>
            <person name="White O."/>
            <person name="Salzberg S.L."/>
            <person name="Tang P."/>
            <person name="Chiu C.-H."/>
            <person name="Lee Y.-S."/>
            <person name="Embley T.M."/>
            <person name="Coombs G.H."/>
            <person name="Mottram J.C."/>
            <person name="Tachezy J."/>
            <person name="Fraser-Liggett C.M."/>
            <person name="Johnson P.J."/>
        </authorList>
    </citation>
    <scope>NUCLEOTIDE SEQUENCE [LARGE SCALE GENOMIC DNA]</scope>
    <source>
        <strain evidence="3">G3</strain>
    </source>
</reference>
<evidence type="ECO:0000313" key="3">
    <source>
        <dbReference type="EMBL" id="EAY20693.1"/>
    </source>
</evidence>
<proteinExistence type="predicted"/>
<dbReference type="RefSeq" id="XP_001581679.1">
    <property type="nucleotide sequence ID" value="XM_001581629.1"/>
</dbReference>